<protein>
    <recommendedName>
        <fullName evidence="3">DoxX family protein</fullName>
    </recommendedName>
</protein>
<dbReference type="AlphaFoldDB" id="A0A6B3NNC4"/>
<evidence type="ECO:0000313" key="2">
    <source>
        <dbReference type="EMBL" id="NER31842.1"/>
    </source>
</evidence>
<comment type="caution">
    <text evidence="2">The sequence shown here is derived from an EMBL/GenBank/DDBJ whole genome shotgun (WGS) entry which is preliminary data.</text>
</comment>
<keyword evidence="1" id="KW-1133">Transmembrane helix</keyword>
<feature type="transmembrane region" description="Helical" evidence="1">
    <location>
        <begin position="93"/>
        <end position="116"/>
    </location>
</feature>
<proteinExistence type="predicted"/>
<feature type="transmembrane region" description="Helical" evidence="1">
    <location>
        <begin position="32"/>
        <end position="53"/>
    </location>
</feature>
<reference evidence="2" key="1">
    <citation type="submission" date="2019-11" db="EMBL/GenBank/DDBJ databases">
        <title>Genomic insights into an expanded diversity of filamentous marine cyanobacteria reveals the extraordinary biosynthetic potential of Moorea and Okeania.</title>
        <authorList>
            <person name="Ferreira Leao T."/>
            <person name="Wang M."/>
            <person name="Moss N."/>
            <person name="Da Silva R."/>
            <person name="Sanders J."/>
            <person name="Nurk S."/>
            <person name="Gurevich A."/>
            <person name="Humphrey G."/>
            <person name="Reher R."/>
            <person name="Zhu Q."/>
            <person name="Belda-Ferre P."/>
            <person name="Glukhov E."/>
            <person name="Rex R."/>
            <person name="Dorrestein P.C."/>
            <person name="Knight R."/>
            <person name="Pevzner P."/>
            <person name="Gerwick W.H."/>
            <person name="Gerwick L."/>
        </authorList>
    </citation>
    <scope>NUCLEOTIDE SEQUENCE</scope>
    <source>
        <strain evidence="2">SIO1C4</strain>
    </source>
</reference>
<evidence type="ECO:0000256" key="1">
    <source>
        <dbReference type="SAM" id="Phobius"/>
    </source>
</evidence>
<gene>
    <name evidence="2" type="ORF">F6J89_30610</name>
</gene>
<dbReference type="EMBL" id="JAAHFQ010000956">
    <property type="protein sequence ID" value="NER31842.1"/>
    <property type="molecule type" value="Genomic_DNA"/>
</dbReference>
<feature type="transmembrane region" description="Helical" evidence="1">
    <location>
        <begin position="122"/>
        <end position="143"/>
    </location>
</feature>
<dbReference type="Pfam" id="PF19660">
    <property type="entry name" value="DUF6163"/>
    <property type="match status" value="1"/>
</dbReference>
<dbReference type="InterPro" id="IPR046161">
    <property type="entry name" value="DUF6163"/>
</dbReference>
<evidence type="ECO:0008006" key="3">
    <source>
        <dbReference type="Google" id="ProtNLM"/>
    </source>
</evidence>
<keyword evidence="1" id="KW-0812">Transmembrane</keyword>
<keyword evidence="1" id="KW-0472">Membrane</keyword>
<accession>A0A6B3NNC4</accession>
<sequence length="146" mass="16588">MSLESFETKDSQSSNSLWGYWQQTFNRPWMGVYLRVLSIIVAYSALVHGANLAGFGEKPWSDMPLTWKVGDIVYAIVDTVAAIGLWKRTVWGVVCMLVGVLSQFIIYTVFIEYFAFTSQQRQTINILLVEEVVLLLVFLVLLIGKK</sequence>
<organism evidence="2">
    <name type="scientific">Symploca sp. SIO1C4</name>
    <dbReference type="NCBI Taxonomy" id="2607765"/>
    <lineage>
        <taxon>Bacteria</taxon>
        <taxon>Bacillati</taxon>
        <taxon>Cyanobacteriota</taxon>
        <taxon>Cyanophyceae</taxon>
        <taxon>Coleofasciculales</taxon>
        <taxon>Coleofasciculaceae</taxon>
        <taxon>Symploca</taxon>
    </lineage>
</organism>
<name>A0A6B3NNC4_9CYAN</name>